<dbReference type="AlphaFoldDB" id="A0AAD5UCC1"/>
<sequence length="230" mass="25134">MEILPLVDKTVYTKDPYFCGNPGSPWPKNSQLGACKWNVKPPTPYQVWVSGDRNSPTCSVDSDCQNGLVCGIPSQTPGFDPSNDLHCGKILGYWSPEKACGNNQCNAIVGGTPLNQLFGCTNGIPSCYQQNVGPNCCGCANWNDIGIKVPNTTTTCANSNPNWTSSVLPYLKWIKQTCPTAYVYPYDDMSSTFVCGAYYHQGIDPYHPNDNTNTARYQITFCPGSTQIVQ</sequence>
<name>A0AAD5UCC1_9FUNG</name>
<dbReference type="InterPro" id="IPR001938">
    <property type="entry name" value="Thaumatin"/>
</dbReference>
<dbReference type="InterPro" id="IPR037176">
    <property type="entry name" value="Osmotin/thaumatin-like_sf"/>
</dbReference>
<evidence type="ECO:0000313" key="1">
    <source>
        <dbReference type="EMBL" id="KAJ3253951.1"/>
    </source>
</evidence>
<dbReference type="EMBL" id="JADGKB010000096">
    <property type="protein sequence ID" value="KAJ3253951.1"/>
    <property type="molecule type" value="Genomic_DNA"/>
</dbReference>
<organism evidence="1 2">
    <name type="scientific">Boothiomyces macroporosus</name>
    <dbReference type="NCBI Taxonomy" id="261099"/>
    <lineage>
        <taxon>Eukaryota</taxon>
        <taxon>Fungi</taxon>
        <taxon>Fungi incertae sedis</taxon>
        <taxon>Chytridiomycota</taxon>
        <taxon>Chytridiomycota incertae sedis</taxon>
        <taxon>Chytridiomycetes</taxon>
        <taxon>Rhizophydiales</taxon>
        <taxon>Terramycetaceae</taxon>
        <taxon>Boothiomyces</taxon>
    </lineage>
</organism>
<evidence type="ECO:0000313" key="2">
    <source>
        <dbReference type="Proteomes" id="UP001210925"/>
    </source>
</evidence>
<proteinExistence type="predicted"/>
<comment type="caution">
    <text evidence="1">The sequence shown here is derived from an EMBL/GenBank/DDBJ whole genome shotgun (WGS) entry which is preliminary data.</text>
</comment>
<dbReference type="Proteomes" id="UP001210925">
    <property type="component" value="Unassembled WGS sequence"/>
</dbReference>
<protein>
    <recommendedName>
        <fullName evidence="3">Thaumatin-like protein</fullName>
    </recommendedName>
</protein>
<accession>A0AAD5UCC1</accession>
<evidence type="ECO:0008006" key="3">
    <source>
        <dbReference type="Google" id="ProtNLM"/>
    </source>
</evidence>
<gene>
    <name evidence="1" type="ORF">HK103_007620</name>
</gene>
<keyword evidence="2" id="KW-1185">Reference proteome</keyword>
<reference evidence="1" key="1">
    <citation type="submission" date="2020-05" db="EMBL/GenBank/DDBJ databases">
        <title>Phylogenomic resolution of chytrid fungi.</title>
        <authorList>
            <person name="Stajich J.E."/>
            <person name="Amses K."/>
            <person name="Simmons R."/>
            <person name="Seto K."/>
            <person name="Myers J."/>
            <person name="Bonds A."/>
            <person name="Quandt C.A."/>
            <person name="Barry K."/>
            <person name="Liu P."/>
            <person name="Grigoriev I."/>
            <person name="Longcore J.E."/>
            <person name="James T.Y."/>
        </authorList>
    </citation>
    <scope>NUCLEOTIDE SEQUENCE</scope>
    <source>
        <strain evidence="1">PLAUS21</strain>
    </source>
</reference>
<dbReference type="PROSITE" id="PS51367">
    <property type="entry name" value="THAUMATIN_2"/>
    <property type="match status" value="1"/>
</dbReference>
<dbReference type="Gene3D" id="2.60.110.10">
    <property type="entry name" value="Thaumatin"/>
    <property type="match status" value="1"/>
</dbReference>